<proteinExistence type="predicted"/>
<gene>
    <name evidence="1" type="ORF">METZ01_LOCUS465524</name>
</gene>
<name>A0A383AYP1_9ZZZZ</name>
<accession>A0A383AYP1</accession>
<sequence length="176" mass="20183">EDFYLLNKLCKVGPVRAVGCSPIELSSRRSTRVPIGTGQAMARIAELDNPVSDFHFEHPDCFRKLHEFLQRLQQIANSGSTDLLSRDQTASLYAETSGLQPLVEKNLKEQTRPEVRLKFMTDWFDALRTRQFIHQVRDQECGTLPLEELARHFAVDESAEAAITSLRHRFADQIYH</sequence>
<protein>
    <submittedName>
        <fullName evidence="1">Uncharacterized protein</fullName>
    </submittedName>
</protein>
<dbReference type="AlphaFoldDB" id="A0A383AYP1"/>
<reference evidence="1" key="1">
    <citation type="submission" date="2018-05" db="EMBL/GenBank/DDBJ databases">
        <authorList>
            <person name="Lanie J.A."/>
            <person name="Ng W.-L."/>
            <person name="Kazmierczak K.M."/>
            <person name="Andrzejewski T.M."/>
            <person name="Davidsen T.M."/>
            <person name="Wayne K.J."/>
            <person name="Tettelin H."/>
            <person name="Glass J.I."/>
            <person name="Rusch D."/>
            <person name="Podicherti R."/>
            <person name="Tsui H.-C.T."/>
            <person name="Winkler M.E."/>
        </authorList>
    </citation>
    <scope>NUCLEOTIDE SEQUENCE</scope>
</reference>
<organism evidence="1">
    <name type="scientific">marine metagenome</name>
    <dbReference type="NCBI Taxonomy" id="408172"/>
    <lineage>
        <taxon>unclassified sequences</taxon>
        <taxon>metagenomes</taxon>
        <taxon>ecological metagenomes</taxon>
    </lineage>
</organism>
<dbReference type="EMBL" id="UINC01195895">
    <property type="protein sequence ID" value="SVE12670.1"/>
    <property type="molecule type" value="Genomic_DNA"/>
</dbReference>
<feature type="non-terminal residue" evidence="1">
    <location>
        <position position="1"/>
    </location>
</feature>
<evidence type="ECO:0000313" key="1">
    <source>
        <dbReference type="EMBL" id="SVE12670.1"/>
    </source>
</evidence>